<dbReference type="EMBL" id="CP084166">
    <property type="protein sequence ID" value="UJG39728.1"/>
    <property type="molecule type" value="Genomic_DNA"/>
</dbReference>
<proteinExistence type="predicted"/>
<name>A0A9Y1BIH6_9ARCH</name>
<organism evidence="1">
    <name type="scientific">Candidatus Heimdallarchaeum aukensis</name>
    <dbReference type="NCBI Taxonomy" id="2876573"/>
    <lineage>
        <taxon>Archaea</taxon>
        <taxon>Promethearchaeati</taxon>
        <taxon>Candidatus Heimdallarchaeota</taxon>
        <taxon>Candidatus Heimdallarchaeia (ex Rinke et al. 2021) (nom. nud.)</taxon>
        <taxon>Candidatus Heimdallarchaeales</taxon>
        <taxon>Candidatus Heimdallarchaeaceae</taxon>
        <taxon>Candidatus Heimdallarchaeum</taxon>
    </lineage>
</organism>
<reference evidence="1" key="1">
    <citation type="journal article" date="2022" name="Nat. Microbiol.">
        <title>Unique mobile elements and scalable gene flow at the prokaryote-eukaryote boundary revealed by circularized Asgard archaea genomes.</title>
        <authorList>
            <person name="Wu F."/>
            <person name="Speth D.R."/>
            <person name="Philosof A."/>
            <person name="Cremiere A."/>
            <person name="Narayanan A."/>
            <person name="Barco R.A."/>
            <person name="Connon S.A."/>
            <person name="Amend J.P."/>
            <person name="Antoshechkin I.A."/>
            <person name="Orphan V.J."/>
        </authorList>
    </citation>
    <scope>NUCLEOTIDE SEQUENCE</scope>
    <source>
        <strain evidence="1">PM71</strain>
    </source>
</reference>
<dbReference type="AlphaFoldDB" id="A0A9Y1BIH6"/>
<dbReference type="Proteomes" id="UP001201020">
    <property type="component" value="Chromosome"/>
</dbReference>
<sequence length="219" mass="24941">MTIRIFSVKKDGSYSEVGADISSLEKGNGAYLILAREPKKIWIYRKPGITRSLAYAAGRAATNLNARFFSSKYKIVNIEHEESEEKLQEIFAGKLEDFGKETIREVMKPVDIKTEKTTFQAIEEQERALVSGEKMIVPKEKAVVKSTVRAKKKTIKAEPIASVEHQLPESVYNDILRTIAAHIILEQDLTAIKTLEKPPKEVLRKEMIKHLDRLLEQLY</sequence>
<gene>
    <name evidence="1" type="ORF">K9W45_07620</name>
</gene>
<accession>A0A9Y1BIH6</accession>
<evidence type="ECO:0000313" key="1">
    <source>
        <dbReference type="EMBL" id="UJG39728.1"/>
    </source>
</evidence>
<protein>
    <submittedName>
        <fullName evidence="1">Uncharacterized protein</fullName>
    </submittedName>
</protein>